<sequence>MAWKNRVMHEFGLDKRAVAASRQYFCDAGIDQRTLDLGQQGLIVCEDLWLEMLNLKPQQERSSTTTSPGSGPSLQVNHFARENPFFSPDEDKGANGSLIDEDIKLWDPEYEVLTSRNRTSWCLKMSKQPKVLVQNWIKCLGGFFLIKPCEETQDPAVQALREMKEVGKTKWFRKTIQEPVREHDLASMVLRIAEPTMILAKRSKFLEDSFRKYQWREALLLALANLTEGFEMRPAGDITVDRQLQMLVSAFDLVPASITPHTLFFLTSKQNFVSACFDWLMWPISGIKQVDEQFRPQDIKGVYGEICRLEAVSWVDWGLSEQMQEILSLSKQLRDNRKAWKAWAHGDRNRNRDPSEHKCRLCTHLGDSDKCKQYIAVQDGNLKFALENKLIVADGDDMLKPLKMPEGETEKICIPVDTLPLEHIKFNQEAYDRCGQFTVVLVDSITGEEVAGGVFNFLDAEEMGEMGENQAKLKALTKKLKRQKAFEDWDYGEMHGLGSRQPTGGCPADSYGPYSGSEVLQQEDVQALFGYSTGTVSGHRAYSVKARAACAVGGEGAEGAWSIRERAGQSWSCCIQLLELHSTSAHGQGWDVDGVVPAAEKRVQA</sequence>
<proteinExistence type="predicted"/>
<dbReference type="EMBL" id="MU268617">
    <property type="protein sequence ID" value="KAH7904079.1"/>
    <property type="molecule type" value="Genomic_DNA"/>
</dbReference>
<name>A0ACB7ZT98_9AGAM</name>
<evidence type="ECO:0000313" key="2">
    <source>
        <dbReference type="Proteomes" id="UP000790377"/>
    </source>
</evidence>
<reference evidence="1" key="1">
    <citation type="journal article" date="2021" name="New Phytol.">
        <title>Evolutionary innovations through gain and loss of genes in the ectomycorrhizal Boletales.</title>
        <authorList>
            <person name="Wu G."/>
            <person name="Miyauchi S."/>
            <person name="Morin E."/>
            <person name="Kuo A."/>
            <person name="Drula E."/>
            <person name="Varga T."/>
            <person name="Kohler A."/>
            <person name="Feng B."/>
            <person name="Cao Y."/>
            <person name="Lipzen A."/>
            <person name="Daum C."/>
            <person name="Hundley H."/>
            <person name="Pangilinan J."/>
            <person name="Johnson J."/>
            <person name="Barry K."/>
            <person name="LaButti K."/>
            <person name="Ng V."/>
            <person name="Ahrendt S."/>
            <person name="Min B."/>
            <person name="Choi I.G."/>
            <person name="Park H."/>
            <person name="Plett J.M."/>
            <person name="Magnuson J."/>
            <person name="Spatafora J.W."/>
            <person name="Nagy L.G."/>
            <person name="Henrissat B."/>
            <person name="Grigoriev I.V."/>
            <person name="Yang Z.L."/>
            <person name="Xu J."/>
            <person name="Martin F.M."/>
        </authorList>
    </citation>
    <scope>NUCLEOTIDE SEQUENCE</scope>
    <source>
        <strain evidence="1">ATCC 28755</strain>
    </source>
</reference>
<accession>A0ACB7ZT98</accession>
<keyword evidence="2" id="KW-1185">Reference proteome</keyword>
<evidence type="ECO:0000313" key="1">
    <source>
        <dbReference type="EMBL" id="KAH7904079.1"/>
    </source>
</evidence>
<protein>
    <submittedName>
        <fullName evidence="1">Uncharacterized protein</fullName>
    </submittedName>
</protein>
<gene>
    <name evidence="1" type="ORF">BJ138DRAFT_1119749</name>
</gene>
<organism evidence="1 2">
    <name type="scientific">Hygrophoropsis aurantiaca</name>
    <dbReference type="NCBI Taxonomy" id="72124"/>
    <lineage>
        <taxon>Eukaryota</taxon>
        <taxon>Fungi</taxon>
        <taxon>Dikarya</taxon>
        <taxon>Basidiomycota</taxon>
        <taxon>Agaricomycotina</taxon>
        <taxon>Agaricomycetes</taxon>
        <taxon>Agaricomycetidae</taxon>
        <taxon>Boletales</taxon>
        <taxon>Coniophorineae</taxon>
        <taxon>Hygrophoropsidaceae</taxon>
        <taxon>Hygrophoropsis</taxon>
    </lineage>
</organism>
<comment type="caution">
    <text evidence="1">The sequence shown here is derived from an EMBL/GenBank/DDBJ whole genome shotgun (WGS) entry which is preliminary data.</text>
</comment>
<dbReference type="Proteomes" id="UP000790377">
    <property type="component" value="Unassembled WGS sequence"/>
</dbReference>